<keyword evidence="2" id="KW-1185">Reference proteome</keyword>
<organism evidence="1 2">
    <name type="scientific">Nocardioides albus</name>
    <dbReference type="NCBI Taxonomy" id="1841"/>
    <lineage>
        <taxon>Bacteria</taxon>
        <taxon>Bacillati</taxon>
        <taxon>Actinomycetota</taxon>
        <taxon>Actinomycetes</taxon>
        <taxon>Propionibacteriales</taxon>
        <taxon>Nocardioidaceae</taxon>
        <taxon>Nocardioides</taxon>
    </lineage>
</organism>
<evidence type="ECO:0000313" key="1">
    <source>
        <dbReference type="EMBL" id="MBB3089785.1"/>
    </source>
</evidence>
<dbReference type="EMBL" id="JACHXG010000005">
    <property type="protein sequence ID" value="MBB3089785.1"/>
    <property type="molecule type" value="Genomic_DNA"/>
</dbReference>
<accession>A0A7W5F924</accession>
<dbReference type="AlphaFoldDB" id="A0A7W5F924"/>
<sequence length="42" mass="4444">MGLTHATSCAAQHGATCVVRLGTTCVERGRPGKKVRYPDCDP</sequence>
<name>A0A7W5F924_9ACTN</name>
<gene>
    <name evidence="1" type="ORF">FHS12_002734</name>
</gene>
<protein>
    <submittedName>
        <fullName evidence="1">Uncharacterized protein</fullName>
    </submittedName>
</protein>
<dbReference type="Proteomes" id="UP000577707">
    <property type="component" value="Unassembled WGS sequence"/>
</dbReference>
<comment type="caution">
    <text evidence="1">The sequence shown here is derived from an EMBL/GenBank/DDBJ whole genome shotgun (WGS) entry which is preliminary data.</text>
</comment>
<proteinExistence type="predicted"/>
<reference evidence="1 2" key="1">
    <citation type="submission" date="2020-08" db="EMBL/GenBank/DDBJ databases">
        <title>Genomic Encyclopedia of Type Strains, Phase III (KMG-III): the genomes of soil and plant-associated and newly described type strains.</title>
        <authorList>
            <person name="Whitman W."/>
        </authorList>
    </citation>
    <scope>NUCLEOTIDE SEQUENCE [LARGE SCALE GENOMIC DNA]</scope>
    <source>
        <strain evidence="1 2">CECT 3302</strain>
    </source>
</reference>
<evidence type="ECO:0000313" key="2">
    <source>
        <dbReference type="Proteomes" id="UP000577707"/>
    </source>
</evidence>